<name>A0A0F9JC84_9ZZZZ</name>
<feature type="domain" description="Putative phage metallopeptidase" evidence="1">
    <location>
        <begin position="9"/>
        <end position="144"/>
    </location>
</feature>
<evidence type="ECO:0000313" key="2">
    <source>
        <dbReference type="EMBL" id="KKM59871.1"/>
    </source>
</evidence>
<dbReference type="Pfam" id="PF18894">
    <property type="entry name" value="PhageMetallopep"/>
    <property type="match status" value="1"/>
</dbReference>
<protein>
    <recommendedName>
        <fullName evidence="1">Putative phage metallopeptidase domain-containing protein</fullName>
    </recommendedName>
</protein>
<sequence>MTKRYDAASEDVLQHIKTLRKKYYDYLESVTIGALFVADEDGVPCLEHQGYPAAAVCRIVPTRDRAAGLPDVLIIVDTATWQGFNAKRKAALIDHELYHIEPVIKDGQQKFDAQDRPKLKIRKHDYHFGWFDEIANRHGAASIEVSQAKLIIDLSGQLYFDFSKAA</sequence>
<dbReference type="EMBL" id="LAZR01011784">
    <property type="protein sequence ID" value="KKM59871.1"/>
    <property type="molecule type" value="Genomic_DNA"/>
</dbReference>
<gene>
    <name evidence="2" type="ORF">LCGC14_1547560</name>
</gene>
<comment type="caution">
    <text evidence="2">The sequence shown here is derived from an EMBL/GenBank/DDBJ whole genome shotgun (WGS) entry which is preliminary data.</text>
</comment>
<proteinExistence type="predicted"/>
<organism evidence="2">
    <name type="scientific">marine sediment metagenome</name>
    <dbReference type="NCBI Taxonomy" id="412755"/>
    <lineage>
        <taxon>unclassified sequences</taxon>
        <taxon>metagenomes</taxon>
        <taxon>ecological metagenomes</taxon>
    </lineage>
</organism>
<dbReference type="AlphaFoldDB" id="A0A0F9JC84"/>
<reference evidence="2" key="1">
    <citation type="journal article" date="2015" name="Nature">
        <title>Complex archaea that bridge the gap between prokaryotes and eukaryotes.</title>
        <authorList>
            <person name="Spang A."/>
            <person name="Saw J.H."/>
            <person name="Jorgensen S.L."/>
            <person name="Zaremba-Niedzwiedzka K."/>
            <person name="Martijn J."/>
            <person name="Lind A.E."/>
            <person name="van Eijk R."/>
            <person name="Schleper C."/>
            <person name="Guy L."/>
            <person name="Ettema T.J."/>
        </authorList>
    </citation>
    <scope>NUCLEOTIDE SEQUENCE</scope>
</reference>
<evidence type="ECO:0000259" key="1">
    <source>
        <dbReference type="Pfam" id="PF18894"/>
    </source>
</evidence>
<accession>A0A0F9JC84</accession>
<dbReference type="InterPro" id="IPR043998">
    <property type="entry name" value="Put_Metallopep"/>
</dbReference>